<reference evidence="2 3" key="1">
    <citation type="submission" date="2020-09" db="EMBL/GenBank/DDBJ databases">
        <title>An Earliest Endosymbiont, Wolbachia massiliensis sp. nov., Strain PL13 From the Bed Bug (Cimex hemipterius), Type strain of a New supergroup T.</title>
        <authorList>
            <person name="Laidoudi Y."/>
            <person name="Levasseur A."/>
            <person name="Medkour H."/>
            <person name="Maaloum M."/>
            <person name="BenKhedher M."/>
            <person name="Sambou M."/>
            <person name="Bassene H."/>
            <person name="Davoust B."/>
            <person name="Fenollar F."/>
            <person name="Raoult D."/>
            <person name="Mediannikov O."/>
        </authorList>
    </citation>
    <scope>NUCLEOTIDE SEQUENCE [LARGE SCALE GENOMIC DNA]</scope>
    <source>
        <strain evidence="2 3">PL13</strain>
    </source>
</reference>
<sequence>MQKDANVDDSGREKLSPLWSEMSNLVLKGNCVSEKVAEKLSSNLLKRRDDYLLSLKRIVCDSIENDKKDDVIVKRDNEFYCIECSKESVITPEKFLSNPEFQNLDGALKIGGGDVIRIKNGQYYDMTGKVKMTFIVGDEEVEMTLSSENTSNFGKIIVHMDDKNCEIFSKCCEELEKEPRISEVVKAAKSFVQDKPKPPLSSVDDTNIQHLQGNAQSVGKN</sequence>
<name>A0A7M3U343_9RICK</name>
<dbReference type="Proteomes" id="UP000516514">
    <property type="component" value="Chromosome"/>
</dbReference>
<feature type="compositionally biased region" description="Polar residues" evidence="1">
    <location>
        <begin position="203"/>
        <end position="221"/>
    </location>
</feature>
<evidence type="ECO:0000256" key="1">
    <source>
        <dbReference type="SAM" id="MobiDB-lite"/>
    </source>
</evidence>
<dbReference type="KEGG" id="wms:ID128_02695"/>
<evidence type="ECO:0000313" key="2">
    <source>
        <dbReference type="EMBL" id="QOD38828.1"/>
    </source>
</evidence>
<dbReference type="EMBL" id="CP061738">
    <property type="protein sequence ID" value="QOD38828.1"/>
    <property type="molecule type" value="Genomic_DNA"/>
</dbReference>
<proteinExistence type="predicted"/>
<keyword evidence="3" id="KW-1185">Reference proteome</keyword>
<dbReference type="AlphaFoldDB" id="A0A7M3U343"/>
<organism evidence="2 3">
    <name type="scientific">Candidatus Wolbachia massiliensis</name>
    <dbReference type="NCBI Taxonomy" id="1845000"/>
    <lineage>
        <taxon>Bacteria</taxon>
        <taxon>Pseudomonadati</taxon>
        <taxon>Pseudomonadota</taxon>
        <taxon>Alphaproteobacteria</taxon>
        <taxon>Rickettsiales</taxon>
        <taxon>Anaplasmataceae</taxon>
        <taxon>Wolbachieae</taxon>
        <taxon>Wolbachia</taxon>
    </lineage>
</organism>
<feature type="region of interest" description="Disordered" evidence="1">
    <location>
        <begin position="191"/>
        <end position="221"/>
    </location>
</feature>
<protein>
    <submittedName>
        <fullName evidence="2">Uncharacterized protein</fullName>
    </submittedName>
</protein>
<accession>A0A7M3U343</accession>
<evidence type="ECO:0000313" key="3">
    <source>
        <dbReference type="Proteomes" id="UP000516514"/>
    </source>
</evidence>
<gene>
    <name evidence="2" type="ORF">ID128_02695</name>
</gene>